<dbReference type="SUPFAM" id="SSF52540">
    <property type="entry name" value="P-loop containing nucleoside triphosphate hydrolases"/>
    <property type="match status" value="1"/>
</dbReference>
<dbReference type="CDD" id="cd03293">
    <property type="entry name" value="ABC_NrtD_SsuB_transporters"/>
    <property type="match status" value="1"/>
</dbReference>
<sequence length="268" mass="29217">MIAQDIMKSAGVAPRPIYELSGVSRYFKGGEITALDGVDFEIAQGEFHSVIGSSGCGKTTLLKIMAGLMPPSEGRVMLGGKPVLGPRDDIGMMFQQATMFPWRTTIENILLPIEIRRGRKAAMAARPRAEDLLKVVGLAGFEDVYPSSLSGGMAQRAAICRMLISDPDVLLLDEPFSALDEITRDFMNLELQKVCMERNASAFLVTHSISEAVILSDTVHVMSARPGRVVKSVKIDLPRPRTLEMTTLPEFGAYATTIRNLLDKGAFL</sequence>
<dbReference type="GO" id="GO:0005524">
    <property type="term" value="F:ATP binding"/>
    <property type="evidence" value="ECO:0007669"/>
    <property type="project" value="UniProtKB-KW"/>
</dbReference>
<dbReference type="PROSITE" id="PS00211">
    <property type="entry name" value="ABC_TRANSPORTER_1"/>
    <property type="match status" value="1"/>
</dbReference>
<evidence type="ECO:0000313" key="7">
    <source>
        <dbReference type="Proteomes" id="UP000219050"/>
    </source>
</evidence>
<dbReference type="EMBL" id="CP021404">
    <property type="protein sequence ID" value="ATI42681.1"/>
    <property type="molecule type" value="Genomic_DNA"/>
</dbReference>
<dbReference type="GO" id="GO:0016887">
    <property type="term" value="F:ATP hydrolysis activity"/>
    <property type="evidence" value="ECO:0007669"/>
    <property type="project" value="InterPro"/>
</dbReference>
<comment type="similarity">
    <text evidence="1">Belongs to the ABC transporter superfamily.</text>
</comment>
<dbReference type="Pfam" id="PF00005">
    <property type="entry name" value="ABC_tran"/>
    <property type="match status" value="1"/>
</dbReference>
<proteinExistence type="inferred from homology"/>
<dbReference type="InterPro" id="IPR050166">
    <property type="entry name" value="ABC_transporter_ATP-bind"/>
</dbReference>
<evidence type="ECO:0000259" key="5">
    <source>
        <dbReference type="PROSITE" id="PS50893"/>
    </source>
</evidence>
<dbReference type="OrthoDB" id="9802264at2"/>
<gene>
    <name evidence="6" type="ORF">CBW24_12145</name>
</gene>
<reference evidence="6 7" key="1">
    <citation type="submission" date="2017-05" db="EMBL/GenBank/DDBJ databases">
        <title>Comparative genomic and metabolic analysis of manganese-oxidizing mechanisms in Celeribater manganoxidans DY25T: its adaption to the environment of polymetallic nodule.</title>
        <authorList>
            <person name="Wang X."/>
        </authorList>
    </citation>
    <scope>NUCLEOTIDE SEQUENCE [LARGE SCALE GENOMIC DNA]</scope>
    <source>
        <strain evidence="6 7">DY25</strain>
    </source>
</reference>
<dbReference type="PANTHER" id="PTHR42788">
    <property type="entry name" value="TAURINE IMPORT ATP-BINDING PROTEIN-RELATED"/>
    <property type="match status" value="1"/>
</dbReference>
<dbReference type="PROSITE" id="PS50893">
    <property type="entry name" value="ABC_TRANSPORTER_2"/>
    <property type="match status" value="1"/>
</dbReference>
<dbReference type="InterPro" id="IPR003593">
    <property type="entry name" value="AAA+_ATPase"/>
</dbReference>
<keyword evidence="7" id="KW-1185">Reference proteome</keyword>
<dbReference type="AlphaFoldDB" id="A0A291M143"/>
<dbReference type="Proteomes" id="UP000219050">
    <property type="component" value="Chromosome"/>
</dbReference>
<protein>
    <submittedName>
        <fullName evidence="6">ABC transporter ATP-binding protein</fullName>
    </submittedName>
</protein>
<keyword evidence="3" id="KW-0547">Nucleotide-binding</keyword>
<feature type="domain" description="ABC transporter" evidence="5">
    <location>
        <begin position="18"/>
        <end position="249"/>
    </location>
</feature>
<dbReference type="KEGG" id="cmag:CBW24_12145"/>
<dbReference type="InterPro" id="IPR003439">
    <property type="entry name" value="ABC_transporter-like_ATP-bd"/>
</dbReference>
<dbReference type="InterPro" id="IPR017871">
    <property type="entry name" value="ABC_transporter-like_CS"/>
</dbReference>
<organism evidence="6 7">
    <name type="scientific">Pacificitalea manganoxidans</name>
    <dbReference type="NCBI Taxonomy" id="1411902"/>
    <lineage>
        <taxon>Bacteria</taxon>
        <taxon>Pseudomonadati</taxon>
        <taxon>Pseudomonadota</taxon>
        <taxon>Alphaproteobacteria</taxon>
        <taxon>Rhodobacterales</taxon>
        <taxon>Paracoccaceae</taxon>
        <taxon>Pacificitalea</taxon>
    </lineage>
</organism>
<dbReference type="Gene3D" id="3.40.50.300">
    <property type="entry name" value="P-loop containing nucleotide triphosphate hydrolases"/>
    <property type="match status" value="1"/>
</dbReference>
<accession>A0A291M143</accession>
<evidence type="ECO:0000256" key="2">
    <source>
        <dbReference type="ARBA" id="ARBA00022448"/>
    </source>
</evidence>
<evidence type="ECO:0000256" key="4">
    <source>
        <dbReference type="ARBA" id="ARBA00022840"/>
    </source>
</evidence>
<dbReference type="SMART" id="SM00382">
    <property type="entry name" value="AAA"/>
    <property type="match status" value="1"/>
</dbReference>
<dbReference type="PANTHER" id="PTHR42788:SF13">
    <property type="entry name" value="ALIPHATIC SULFONATES IMPORT ATP-BINDING PROTEIN SSUB"/>
    <property type="match status" value="1"/>
</dbReference>
<name>A0A291M143_9RHOB</name>
<dbReference type="RefSeq" id="WP_088663671.1">
    <property type="nucleotide sequence ID" value="NZ_CP021404.1"/>
</dbReference>
<evidence type="ECO:0000256" key="1">
    <source>
        <dbReference type="ARBA" id="ARBA00005417"/>
    </source>
</evidence>
<evidence type="ECO:0000256" key="3">
    <source>
        <dbReference type="ARBA" id="ARBA00022741"/>
    </source>
</evidence>
<keyword evidence="4 6" id="KW-0067">ATP-binding</keyword>
<evidence type="ECO:0000313" key="6">
    <source>
        <dbReference type="EMBL" id="ATI42681.1"/>
    </source>
</evidence>
<keyword evidence="2" id="KW-0813">Transport</keyword>
<dbReference type="InterPro" id="IPR027417">
    <property type="entry name" value="P-loop_NTPase"/>
</dbReference>